<protein>
    <submittedName>
        <fullName evidence="1">Uncharacterized protein</fullName>
    </submittedName>
</protein>
<sequence>MSNVDFIKLSEKGYRVWIKGNHCYRCDYEWTSSFPREPNVCPKCKSPYWSKPRKNERIFVQKKVELETKAIKMHELFDQVAESKYDTVVPIIREIDEELSDSIQDYHDTKIKQRNEEQANRKSNKLSKSEIEEITQEVIENKETLKTDDEMIKKVMEIVLGKY</sequence>
<dbReference type="InterPro" id="IPR036390">
    <property type="entry name" value="WH_DNA-bd_sf"/>
</dbReference>
<gene>
    <name evidence="1" type="ORF">MPF_0541</name>
</gene>
<organism evidence="1 2">
    <name type="scientific">Methanohalophilus portucalensis FDF-1</name>
    <dbReference type="NCBI Taxonomy" id="523843"/>
    <lineage>
        <taxon>Archaea</taxon>
        <taxon>Methanobacteriati</taxon>
        <taxon>Methanobacteriota</taxon>
        <taxon>Stenosarchaea group</taxon>
        <taxon>Methanomicrobia</taxon>
        <taxon>Methanosarcinales</taxon>
        <taxon>Methanosarcinaceae</taxon>
        <taxon>Methanohalophilus</taxon>
    </lineage>
</organism>
<evidence type="ECO:0000313" key="2">
    <source>
        <dbReference type="Proteomes" id="UP000185713"/>
    </source>
</evidence>
<dbReference type="AlphaFoldDB" id="A0A1L9C5I1"/>
<dbReference type="EMBL" id="JWTK01000002">
    <property type="protein sequence ID" value="OJH49753.1"/>
    <property type="molecule type" value="Genomic_DNA"/>
</dbReference>
<name>A0A1L9C5I1_9EURY</name>
<proteinExistence type="predicted"/>
<evidence type="ECO:0000313" key="1">
    <source>
        <dbReference type="EMBL" id="OJH49753.1"/>
    </source>
</evidence>
<dbReference type="OrthoDB" id="371940at2157"/>
<dbReference type="RefSeq" id="WP_143744114.1">
    <property type="nucleotide sequence ID" value="NZ_FXBN01000001.1"/>
</dbReference>
<reference evidence="1 2" key="1">
    <citation type="submission" date="2014-12" db="EMBL/GenBank/DDBJ databases">
        <title>The genome sequence of Methanohalophilus portucalensis strain FDF1.</title>
        <authorList>
            <person name="Lai M.-C."/>
            <person name="Lai S.-J."/>
        </authorList>
    </citation>
    <scope>NUCLEOTIDE SEQUENCE [LARGE SCALE GENOMIC DNA]</scope>
    <source>
        <strain evidence="1 2">FDF-1</strain>
    </source>
</reference>
<comment type="caution">
    <text evidence="1">The sequence shown here is derived from an EMBL/GenBank/DDBJ whole genome shotgun (WGS) entry which is preliminary data.</text>
</comment>
<dbReference type="SUPFAM" id="SSF46785">
    <property type="entry name" value="Winged helix' DNA-binding domain"/>
    <property type="match status" value="1"/>
</dbReference>
<dbReference type="Proteomes" id="UP000185713">
    <property type="component" value="Unassembled WGS sequence"/>
</dbReference>
<accession>A0A1L9C5I1</accession>